<protein>
    <recommendedName>
        <fullName evidence="9">DUF423 domain-containing protein</fullName>
    </recommendedName>
</protein>
<accession>A0ABS1DH83</accession>
<dbReference type="EMBL" id="NRRL01000045">
    <property type="protein sequence ID" value="MBK1669341.1"/>
    <property type="molecule type" value="Genomic_DNA"/>
</dbReference>
<dbReference type="InterPro" id="IPR006696">
    <property type="entry name" value="DUF423"/>
</dbReference>
<feature type="transmembrane region" description="Helical" evidence="6">
    <location>
        <begin position="50"/>
        <end position="66"/>
    </location>
</feature>
<feature type="transmembrane region" description="Helical" evidence="6">
    <location>
        <begin position="12"/>
        <end position="30"/>
    </location>
</feature>
<evidence type="ECO:0000256" key="1">
    <source>
        <dbReference type="ARBA" id="ARBA00004141"/>
    </source>
</evidence>
<keyword evidence="3 6" id="KW-0812">Transmembrane</keyword>
<evidence type="ECO:0000313" key="7">
    <source>
        <dbReference type="EMBL" id="MBK1669341.1"/>
    </source>
</evidence>
<feature type="transmembrane region" description="Helical" evidence="6">
    <location>
        <begin position="106"/>
        <end position="130"/>
    </location>
</feature>
<name>A0ABS1DH83_9PROT</name>
<dbReference type="Pfam" id="PF04241">
    <property type="entry name" value="DUF423"/>
    <property type="match status" value="1"/>
</dbReference>
<feature type="transmembrane region" description="Helical" evidence="6">
    <location>
        <begin position="78"/>
        <end position="100"/>
    </location>
</feature>
<reference evidence="7 8" key="1">
    <citation type="journal article" date="2020" name="Microorganisms">
        <title>Osmotic Adaptation and Compatible Solute Biosynthesis of Phototrophic Bacteria as Revealed from Genome Analyses.</title>
        <authorList>
            <person name="Imhoff J.F."/>
            <person name="Rahn T."/>
            <person name="Kunzel S."/>
            <person name="Keller A."/>
            <person name="Neulinger S.C."/>
        </authorList>
    </citation>
    <scope>NUCLEOTIDE SEQUENCE [LARGE SCALE GENOMIC DNA]</scope>
    <source>
        <strain evidence="7 8">DSM 9895</strain>
    </source>
</reference>
<keyword evidence="4 6" id="KW-1133">Transmembrane helix</keyword>
<dbReference type="Proteomes" id="UP001296873">
    <property type="component" value="Unassembled WGS sequence"/>
</dbReference>
<evidence type="ECO:0000313" key="8">
    <source>
        <dbReference type="Proteomes" id="UP001296873"/>
    </source>
</evidence>
<organism evidence="7 8">
    <name type="scientific">Rhodovibrio sodomensis</name>
    <dbReference type="NCBI Taxonomy" id="1088"/>
    <lineage>
        <taxon>Bacteria</taxon>
        <taxon>Pseudomonadati</taxon>
        <taxon>Pseudomonadota</taxon>
        <taxon>Alphaproteobacteria</taxon>
        <taxon>Rhodospirillales</taxon>
        <taxon>Rhodovibrionaceae</taxon>
        <taxon>Rhodovibrio</taxon>
    </lineage>
</organism>
<proteinExistence type="inferred from homology"/>
<evidence type="ECO:0000256" key="5">
    <source>
        <dbReference type="ARBA" id="ARBA00023136"/>
    </source>
</evidence>
<evidence type="ECO:0000256" key="4">
    <source>
        <dbReference type="ARBA" id="ARBA00022989"/>
    </source>
</evidence>
<comment type="subcellular location">
    <subcellularLocation>
        <location evidence="1">Membrane</location>
        <topology evidence="1">Multi-pass membrane protein</topology>
    </subcellularLocation>
</comment>
<keyword evidence="8" id="KW-1185">Reference proteome</keyword>
<sequence>MWETVNRTARAWLLCAGVYGFFAVALGAFAAHGLESTLDATRLGWIETGARYQALHALALIGVALLQARGGSRLVRPVAVAGAGFAVGGLLFPGGLYLAAVLGWTFLIPVVPVGGGAFLIGWLALIWAALGRGS</sequence>
<keyword evidence="5 6" id="KW-0472">Membrane</keyword>
<dbReference type="PANTHER" id="PTHR43461">
    <property type="entry name" value="TRANSMEMBRANE PROTEIN 256"/>
    <property type="match status" value="1"/>
</dbReference>
<comment type="similarity">
    <text evidence="2">Belongs to the UPF0382 family.</text>
</comment>
<evidence type="ECO:0000256" key="2">
    <source>
        <dbReference type="ARBA" id="ARBA00009694"/>
    </source>
</evidence>
<evidence type="ECO:0008006" key="9">
    <source>
        <dbReference type="Google" id="ProtNLM"/>
    </source>
</evidence>
<dbReference type="RefSeq" id="WP_200341673.1">
    <property type="nucleotide sequence ID" value="NZ_NRRL01000045.1"/>
</dbReference>
<evidence type="ECO:0000256" key="3">
    <source>
        <dbReference type="ARBA" id="ARBA00022692"/>
    </source>
</evidence>
<evidence type="ECO:0000256" key="6">
    <source>
        <dbReference type="SAM" id="Phobius"/>
    </source>
</evidence>
<gene>
    <name evidence="7" type="ORF">CKO28_14985</name>
</gene>
<comment type="caution">
    <text evidence="7">The sequence shown here is derived from an EMBL/GenBank/DDBJ whole genome shotgun (WGS) entry which is preliminary data.</text>
</comment>
<dbReference type="PANTHER" id="PTHR43461:SF1">
    <property type="entry name" value="TRANSMEMBRANE PROTEIN 256"/>
    <property type="match status" value="1"/>
</dbReference>